<keyword evidence="3" id="KW-1185">Reference proteome</keyword>
<evidence type="ECO:0000313" key="3">
    <source>
        <dbReference type="Proteomes" id="UP001300261"/>
    </source>
</evidence>
<accession>A0ABT3R3Z4</accession>
<comment type="caution">
    <text evidence="2">The sequence shown here is derived from an EMBL/GenBank/DDBJ whole genome shotgun (WGS) entry which is preliminary data.</text>
</comment>
<keyword evidence="1" id="KW-0732">Signal</keyword>
<protein>
    <submittedName>
        <fullName evidence="2">Uncharacterized protein</fullName>
    </submittedName>
</protein>
<name>A0ABT3R3Z4_9HYPH</name>
<dbReference type="RefSeq" id="WP_265963745.1">
    <property type="nucleotide sequence ID" value="NZ_JAPEVI010000003.1"/>
</dbReference>
<organism evidence="2 3">
    <name type="scientific">Roseibium salinum</name>
    <dbReference type="NCBI Taxonomy" id="1604349"/>
    <lineage>
        <taxon>Bacteria</taxon>
        <taxon>Pseudomonadati</taxon>
        <taxon>Pseudomonadota</taxon>
        <taxon>Alphaproteobacteria</taxon>
        <taxon>Hyphomicrobiales</taxon>
        <taxon>Stappiaceae</taxon>
        <taxon>Roseibium</taxon>
    </lineage>
</organism>
<proteinExistence type="predicted"/>
<sequence length="198" mass="22482">MTKAAYLVFSLLFAATPAKSADFSDPDWPCIQRKVENLSIGLMWPHPVEETVLPQEARDLAEALSLRRVGLDEAEEHIRAFIATYPETGPQLVGGVFRRVFDNLAGDRQRVMRGIANYARSQAALSAKIDDKRAEMDTLLAAGSPDYDRIDKLEEQIDWDERIYKDRNSALTYVCETPVLLEKRIYAIARMLMEFTPE</sequence>
<evidence type="ECO:0000313" key="2">
    <source>
        <dbReference type="EMBL" id="MCX2723996.1"/>
    </source>
</evidence>
<dbReference type="EMBL" id="JAPEVI010000003">
    <property type="protein sequence ID" value="MCX2723996.1"/>
    <property type="molecule type" value="Genomic_DNA"/>
</dbReference>
<gene>
    <name evidence="2" type="ORF">ON753_16705</name>
</gene>
<dbReference type="Proteomes" id="UP001300261">
    <property type="component" value="Unassembled WGS sequence"/>
</dbReference>
<reference evidence="2 3" key="1">
    <citation type="journal article" date="2016" name="Int. J. Syst. Evol. Microbiol.">
        <title>Labrenzia salina sp. nov., isolated from the rhizosphere of the halophyte Arthrocnemum macrostachyum.</title>
        <authorList>
            <person name="Camacho M."/>
            <person name="Redondo-Gomez S."/>
            <person name="Rodriguez-Llorente I."/>
            <person name="Rohde M."/>
            <person name="Sproer C."/>
            <person name="Schumann P."/>
            <person name="Klenk H.P."/>
            <person name="Montero-Calasanz M.D.C."/>
        </authorList>
    </citation>
    <scope>NUCLEOTIDE SEQUENCE [LARGE SCALE GENOMIC DNA]</scope>
    <source>
        <strain evidence="2 3">DSM 29163</strain>
    </source>
</reference>
<feature type="chain" id="PRO_5046468291" evidence="1">
    <location>
        <begin position="21"/>
        <end position="198"/>
    </location>
</feature>
<dbReference type="Gene3D" id="1.20.120.1490">
    <property type="match status" value="1"/>
</dbReference>
<evidence type="ECO:0000256" key="1">
    <source>
        <dbReference type="SAM" id="SignalP"/>
    </source>
</evidence>
<feature type="signal peptide" evidence="1">
    <location>
        <begin position="1"/>
        <end position="20"/>
    </location>
</feature>